<keyword evidence="1" id="KW-0472">Membrane</keyword>
<keyword evidence="3" id="KW-1185">Reference proteome</keyword>
<reference evidence="2 3" key="2">
    <citation type="submission" date="2018-11" db="EMBL/GenBank/DDBJ databases">
        <authorList>
            <consortium name="Pathogen Informatics"/>
        </authorList>
    </citation>
    <scope>NUCLEOTIDE SEQUENCE [LARGE SCALE GENOMIC DNA]</scope>
    <source>
        <strain evidence="2 3">MHpl1</strain>
    </source>
</reference>
<gene>
    <name evidence="2" type="ORF">HPLM_LOCUS5290</name>
</gene>
<name>A0A0N4W5N7_HAEPC</name>
<dbReference type="AlphaFoldDB" id="A0A0N4W5N7"/>
<evidence type="ECO:0000313" key="3">
    <source>
        <dbReference type="Proteomes" id="UP000268014"/>
    </source>
</evidence>
<feature type="transmembrane region" description="Helical" evidence="1">
    <location>
        <begin position="33"/>
        <end position="56"/>
    </location>
</feature>
<keyword evidence="1" id="KW-1133">Transmembrane helix</keyword>
<reference evidence="4" key="1">
    <citation type="submission" date="2017-02" db="UniProtKB">
        <authorList>
            <consortium name="WormBaseParasite"/>
        </authorList>
    </citation>
    <scope>IDENTIFICATION</scope>
</reference>
<protein>
    <submittedName>
        <fullName evidence="4">Ovule protein</fullName>
    </submittedName>
</protein>
<proteinExistence type="predicted"/>
<accession>A0A0N4W5N7</accession>
<evidence type="ECO:0000313" key="2">
    <source>
        <dbReference type="EMBL" id="VDO25524.1"/>
    </source>
</evidence>
<dbReference type="EMBL" id="UZAF01016316">
    <property type="protein sequence ID" value="VDO25524.1"/>
    <property type="molecule type" value="Genomic_DNA"/>
</dbReference>
<sequence>NFIPFFLTNLEIVLKQEKTYRHRKLIISSCPDAMHVLMALFHSLSFTISHSLLVGLRRRILNLIIALQCVAGLRRGI</sequence>
<dbReference type="WBParaSite" id="HPLM_0000529801-mRNA-1">
    <property type="protein sequence ID" value="HPLM_0000529801-mRNA-1"/>
    <property type="gene ID" value="HPLM_0000529801"/>
</dbReference>
<evidence type="ECO:0000313" key="4">
    <source>
        <dbReference type="WBParaSite" id="HPLM_0000529801-mRNA-1"/>
    </source>
</evidence>
<keyword evidence="1" id="KW-0812">Transmembrane</keyword>
<organism evidence="4">
    <name type="scientific">Haemonchus placei</name>
    <name type="common">Barber's pole worm</name>
    <dbReference type="NCBI Taxonomy" id="6290"/>
    <lineage>
        <taxon>Eukaryota</taxon>
        <taxon>Metazoa</taxon>
        <taxon>Ecdysozoa</taxon>
        <taxon>Nematoda</taxon>
        <taxon>Chromadorea</taxon>
        <taxon>Rhabditida</taxon>
        <taxon>Rhabditina</taxon>
        <taxon>Rhabditomorpha</taxon>
        <taxon>Strongyloidea</taxon>
        <taxon>Trichostrongylidae</taxon>
        <taxon>Haemonchus</taxon>
    </lineage>
</organism>
<dbReference type="Proteomes" id="UP000268014">
    <property type="component" value="Unassembled WGS sequence"/>
</dbReference>
<evidence type="ECO:0000256" key="1">
    <source>
        <dbReference type="SAM" id="Phobius"/>
    </source>
</evidence>